<dbReference type="Pfam" id="PF14360">
    <property type="entry name" value="PAP2_C"/>
    <property type="match status" value="1"/>
</dbReference>
<feature type="domain" description="Sphingomyelin synthase-like" evidence="1">
    <location>
        <begin position="78"/>
        <end position="104"/>
    </location>
</feature>
<dbReference type="InterPro" id="IPR025749">
    <property type="entry name" value="Sphingomyelin_synth-like_dom"/>
</dbReference>
<accession>A0A2H5MVG9</accession>
<evidence type="ECO:0000313" key="3">
    <source>
        <dbReference type="Proteomes" id="UP000236630"/>
    </source>
</evidence>
<name>A0A2H5MVG9_CITUN</name>
<dbReference type="AlphaFoldDB" id="A0A2H5MVG9"/>
<dbReference type="EMBL" id="BDQV01005334">
    <property type="protein sequence ID" value="GAY31966.1"/>
    <property type="molecule type" value="Genomic_DNA"/>
</dbReference>
<protein>
    <recommendedName>
        <fullName evidence="1">Sphingomyelin synthase-like domain-containing protein</fullName>
    </recommendedName>
</protein>
<comment type="caution">
    <text evidence="2">The sequence shown here is derived from an EMBL/GenBank/DDBJ whole genome shotgun (WGS) entry which is preliminary data.</text>
</comment>
<feature type="non-terminal residue" evidence="2">
    <location>
        <position position="1"/>
    </location>
</feature>
<organism evidence="2 3">
    <name type="scientific">Citrus unshiu</name>
    <name type="common">Satsuma mandarin</name>
    <name type="synonym">Citrus nobilis var. unshiu</name>
    <dbReference type="NCBI Taxonomy" id="55188"/>
    <lineage>
        <taxon>Eukaryota</taxon>
        <taxon>Viridiplantae</taxon>
        <taxon>Streptophyta</taxon>
        <taxon>Embryophyta</taxon>
        <taxon>Tracheophyta</taxon>
        <taxon>Spermatophyta</taxon>
        <taxon>Magnoliopsida</taxon>
        <taxon>eudicotyledons</taxon>
        <taxon>Gunneridae</taxon>
        <taxon>Pentapetalae</taxon>
        <taxon>rosids</taxon>
        <taxon>malvids</taxon>
        <taxon>Sapindales</taxon>
        <taxon>Rutaceae</taxon>
        <taxon>Aurantioideae</taxon>
        <taxon>Citrus</taxon>
    </lineage>
</organism>
<keyword evidence="3" id="KW-1185">Reference proteome</keyword>
<evidence type="ECO:0000313" key="2">
    <source>
        <dbReference type="EMBL" id="GAY31966.1"/>
    </source>
</evidence>
<proteinExistence type="predicted"/>
<gene>
    <name evidence="2" type="ORF">CUMW_285270</name>
</gene>
<evidence type="ECO:0000259" key="1">
    <source>
        <dbReference type="Pfam" id="PF14360"/>
    </source>
</evidence>
<reference evidence="2 3" key="1">
    <citation type="journal article" date="2017" name="Front. Genet.">
        <title>Draft sequencing of the heterozygous diploid genome of Satsuma (Citrus unshiu Marc.) using a hybrid assembly approach.</title>
        <authorList>
            <person name="Shimizu T."/>
            <person name="Tanizawa Y."/>
            <person name="Mochizuki T."/>
            <person name="Nagasaki H."/>
            <person name="Yoshioka T."/>
            <person name="Toyoda A."/>
            <person name="Fujiyama A."/>
            <person name="Kaminuma E."/>
            <person name="Nakamura Y."/>
        </authorList>
    </citation>
    <scope>NUCLEOTIDE SEQUENCE [LARGE SCALE GENOMIC DNA]</scope>
    <source>
        <strain evidence="3">cv. Miyagawa wase</strain>
    </source>
</reference>
<dbReference type="Proteomes" id="UP000236630">
    <property type="component" value="Unassembled WGS sequence"/>
</dbReference>
<sequence length="104" mass="11631">HASRSSLTVPACLTSFSLPHASRSLTAGLVVLRCKFNCIMLHDIFASYWGRVDLSFFLPHLYENLPRFINGSVWSLVLACGYSRACVVIIASRKHYTVDVVVAW</sequence>